<dbReference type="Proteomes" id="UP001212498">
    <property type="component" value="Unassembled WGS sequence"/>
</dbReference>
<dbReference type="SUPFAM" id="SSF142906">
    <property type="entry name" value="YjbR-like"/>
    <property type="match status" value="1"/>
</dbReference>
<gene>
    <name evidence="1" type="ORF">OUY24_09910</name>
</gene>
<keyword evidence="2" id="KW-1185">Reference proteome</keyword>
<dbReference type="Pfam" id="PF04237">
    <property type="entry name" value="YjbR"/>
    <property type="match status" value="1"/>
</dbReference>
<organism evidence="1 2">
    <name type="scientific">Nonomuraea ferruginea</name>
    <dbReference type="NCBI Taxonomy" id="46174"/>
    <lineage>
        <taxon>Bacteria</taxon>
        <taxon>Bacillati</taxon>
        <taxon>Actinomycetota</taxon>
        <taxon>Actinomycetes</taxon>
        <taxon>Streptosporangiales</taxon>
        <taxon>Streptosporangiaceae</taxon>
        <taxon>Nonomuraea</taxon>
    </lineage>
</organism>
<dbReference type="EMBL" id="JAPNUD010000018">
    <property type="protein sequence ID" value="MDA0640932.1"/>
    <property type="molecule type" value="Genomic_DNA"/>
</dbReference>
<evidence type="ECO:0000313" key="1">
    <source>
        <dbReference type="EMBL" id="MDA0640932.1"/>
    </source>
</evidence>
<name>A0ABT4SUK1_9ACTN</name>
<protein>
    <submittedName>
        <fullName evidence="1">MmcQ/YjbR family DNA-binding protein</fullName>
    </submittedName>
</protein>
<accession>A0ABT4SUK1</accession>
<dbReference type="RefSeq" id="WP_271275982.1">
    <property type="nucleotide sequence ID" value="NZ_BAABFD010000004.1"/>
</dbReference>
<dbReference type="Gene3D" id="3.90.1150.30">
    <property type="match status" value="1"/>
</dbReference>
<evidence type="ECO:0000313" key="2">
    <source>
        <dbReference type="Proteomes" id="UP001212498"/>
    </source>
</evidence>
<reference evidence="1 2" key="1">
    <citation type="submission" date="2022-11" db="EMBL/GenBank/DDBJ databases">
        <title>Nonomuraea corallina sp. nov., a new species of the genus Nonomuraea isolated from sea side sediment in Thai sea.</title>
        <authorList>
            <person name="Ngamcharungchit C."/>
            <person name="Matsumoto A."/>
            <person name="Suriyachadkun C."/>
            <person name="Panbangred W."/>
            <person name="Inahashi Y."/>
            <person name="Intra B."/>
        </authorList>
    </citation>
    <scope>NUCLEOTIDE SEQUENCE [LARGE SCALE GENOMIC DNA]</scope>
    <source>
        <strain evidence="1 2">DSM 43553</strain>
    </source>
</reference>
<sequence>MSDWHDVREELRAFALGLPEAWEDHPWGDTVVKVGKKIFLFLGVEEPTDKWRPTFGVKLSSEAHGHALTVEGAAPSGYGLGKAGWVTVPLESPLPPSEVLLDWVEESYRAVATKRAVKELDGRVT</sequence>
<proteinExistence type="predicted"/>
<comment type="caution">
    <text evidence="1">The sequence shown here is derived from an EMBL/GenBank/DDBJ whole genome shotgun (WGS) entry which is preliminary data.</text>
</comment>
<dbReference type="GO" id="GO:0003677">
    <property type="term" value="F:DNA binding"/>
    <property type="evidence" value="ECO:0007669"/>
    <property type="project" value="UniProtKB-KW"/>
</dbReference>
<dbReference type="InterPro" id="IPR058532">
    <property type="entry name" value="YjbR/MT2646/Rv2570-like"/>
</dbReference>
<dbReference type="InterPro" id="IPR038056">
    <property type="entry name" value="YjbR-like_sf"/>
</dbReference>
<keyword evidence="1" id="KW-0238">DNA-binding</keyword>